<keyword evidence="1" id="KW-1133">Transmembrane helix</keyword>
<dbReference type="PANTHER" id="PTHR31302:SF0">
    <property type="entry name" value="TRANSMEMBRANE PROTEIN WITH METALLOPHOSPHOESTERASE DOMAIN"/>
    <property type="match status" value="1"/>
</dbReference>
<dbReference type="EMBL" id="MZGX01000025">
    <property type="protein sequence ID" value="OPX42716.1"/>
    <property type="molecule type" value="Genomic_DNA"/>
</dbReference>
<accession>A0A1V4SGU4</accession>
<sequence length="386" mass="42975">MSKRGYIMQFAFISVFLIIYGLLVYYIGIRGFHSINAQIPINKIAYWLIVIFLASAYIIGMAGRNNLPEGPARFFSTVGGYWIAGFVYLLGFVIIFDIFGFLARRLNALPAVIRNNTWFMAFCVIAAVAILLAVGTYNAMVPRVKEYTIAIDKKAGNLKSLKCAMISDIHLGEIIGRDRLRTAVEMINSMEPDLVVIAGDLFDGSVKPVKNQNMLKELEGIKSKYGTYAVMGNHEHYADAMDEITELMEAAGVTVLRDKKVKIADSFYLLGREDMDGRRFGYNRADLSEMLKDADTSLPVIVLDHQPSGLSEPRKAGVDLQLSGHTHGGQFFPANLVTNLMFEEDYGYFKDGSFNLVVSCGYGTWGPTVRIGSQSEVVRLNIDFEK</sequence>
<organism evidence="3 4">
    <name type="scientific">Ruminiclostridium hungatei</name>
    <name type="common">Clostridium hungatei</name>
    <dbReference type="NCBI Taxonomy" id="48256"/>
    <lineage>
        <taxon>Bacteria</taxon>
        <taxon>Bacillati</taxon>
        <taxon>Bacillota</taxon>
        <taxon>Clostridia</taxon>
        <taxon>Eubacteriales</taxon>
        <taxon>Oscillospiraceae</taxon>
        <taxon>Ruminiclostridium</taxon>
    </lineage>
</organism>
<keyword evidence="1" id="KW-0812">Transmembrane</keyword>
<evidence type="ECO:0000313" key="3">
    <source>
        <dbReference type="EMBL" id="OPX42716.1"/>
    </source>
</evidence>
<dbReference type="GO" id="GO:0016787">
    <property type="term" value="F:hydrolase activity"/>
    <property type="evidence" value="ECO:0007669"/>
    <property type="project" value="UniProtKB-KW"/>
</dbReference>
<dbReference type="SUPFAM" id="SSF56300">
    <property type="entry name" value="Metallo-dependent phosphatases"/>
    <property type="match status" value="1"/>
</dbReference>
<dbReference type="AlphaFoldDB" id="A0A1V4SGU4"/>
<feature type="domain" description="Calcineurin-like phosphoesterase" evidence="2">
    <location>
        <begin position="163"/>
        <end position="328"/>
    </location>
</feature>
<feature type="transmembrane region" description="Helical" evidence="1">
    <location>
        <begin position="6"/>
        <end position="32"/>
    </location>
</feature>
<dbReference type="EC" id="3.1.-.-" evidence="3"/>
<dbReference type="Proteomes" id="UP000191554">
    <property type="component" value="Unassembled WGS sequence"/>
</dbReference>
<gene>
    <name evidence="3" type="ORF">CLHUN_33680</name>
</gene>
<comment type="caution">
    <text evidence="3">The sequence shown here is derived from an EMBL/GenBank/DDBJ whole genome shotgun (WGS) entry which is preliminary data.</text>
</comment>
<name>A0A1V4SGU4_RUMHU</name>
<dbReference type="STRING" id="48256.CLHUN_33680"/>
<evidence type="ECO:0000259" key="2">
    <source>
        <dbReference type="Pfam" id="PF00149"/>
    </source>
</evidence>
<dbReference type="InterPro" id="IPR051158">
    <property type="entry name" value="Metallophosphoesterase_sf"/>
</dbReference>
<dbReference type="OrthoDB" id="9780884at2"/>
<keyword evidence="1" id="KW-0472">Membrane</keyword>
<feature type="transmembrane region" description="Helical" evidence="1">
    <location>
        <begin position="44"/>
        <end position="62"/>
    </location>
</feature>
<reference evidence="3 4" key="1">
    <citation type="submission" date="2017-03" db="EMBL/GenBank/DDBJ databases">
        <title>Genome sequence of Clostridium hungatei DSM 14427.</title>
        <authorList>
            <person name="Poehlein A."/>
            <person name="Daniel R."/>
        </authorList>
    </citation>
    <scope>NUCLEOTIDE SEQUENCE [LARGE SCALE GENOMIC DNA]</scope>
    <source>
        <strain evidence="3 4">DSM 14427</strain>
    </source>
</reference>
<evidence type="ECO:0000313" key="4">
    <source>
        <dbReference type="Proteomes" id="UP000191554"/>
    </source>
</evidence>
<dbReference type="Pfam" id="PF00149">
    <property type="entry name" value="Metallophos"/>
    <property type="match status" value="1"/>
</dbReference>
<dbReference type="PANTHER" id="PTHR31302">
    <property type="entry name" value="TRANSMEMBRANE PROTEIN WITH METALLOPHOSPHOESTERASE DOMAIN-RELATED"/>
    <property type="match status" value="1"/>
</dbReference>
<protein>
    <submittedName>
        <fullName evidence="3">Putative metallophosphoesterase</fullName>
        <ecNumber evidence="3">3.1.-.-</ecNumber>
    </submittedName>
</protein>
<dbReference type="InterPro" id="IPR029052">
    <property type="entry name" value="Metallo-depent_PP-like"/>
</dbReference>
<keyword evidence="4" id="KW-1185">Reference proteome</keyword>
<evidence type="ECO:0000256" key="1">
    <source>
        <dbReference type="SAM" id="Phobius"/>
    </source>
</evidence>
<dbReference type="Gene3D" id="3.60.21.10">
    <property type="match status" value="1"/>
</dbReference>
<proteinExistence type="predicted"/>
<dbReference type="InterPro" id="IPR004843">
    <property type="entry name" value="Calcineurin-like_PHP"/>
</dbReference>
<dbReference type="CDD" id="cd07385">
    <property type="entry name" value="MPP_YkuE_C"/>
    <property type="match status" value="1"/>
</dbReference>
<feature type="transmembrane region" description="Helical" evidence="1">
    <location>
        <begin position="115"/>
        <end position="137"/>
    </location>
</feature>
<feature type="transmembrane region" description="Helical" evidence="1">
    <location>
        <begin position="82"/>
        <end position="103"/>
    </location>
</feature>
<keyword evidence="3" id="KW-0378">Hydrolase</keyword>